<sequence length="274" mass="29238">MTTVDTDVLEARVKDLYRLVAQEPEAAYHFEMGRSLAERLGYPGDLLDRVPAEAVESFAGVGYFLDLAEPRPGERVVDLGSGSGMDSFCAALLTAPAGRVLGVDMTAEQLDKARRLAGREAGGALGGVEFAEGRIEDLPAEDGTFDCAISNGVINLSPLKQRVFDEVARVLRPGGRLALADIVSEQQLTEAITCDADLWASCIGGAAQRNDYRHMIERAGLEVVTTRRNPYVFLSPRARDASARYGVTSISLLAVKPGGRAAGSRAKPQTGEPS</sequence>
<keyword evidence="1 11" id="KW-0808">Transferase</keyword>
<evidence type="ECO:0000256" key="4">
    <source>
        <dbReference type="ARBA" id="ARBA00034521"/>
    </source>
</evidence>
<evidence type="ECO:0000313" key="12">
    <source>
        <dbReference type="Proteomes" id="UP000320857"/>
    </source>
</evidence>
<dbReference type="PANTHER" id="PTHR43675:SF8">
    <property type="entry name" value="ARSENITE METHYLTRANSFERASE"/>
    <property type="match status" value="1"/>
</dbReference>
<dbReference type="Proteomes" id="UP000320857">
    <property type="component" value="Unassembled WGS sequence"/>
</dbReference>
<proteinExistence type="inferred from homology"/>
<dbReference type="Pfam" id="PF13847">
    <property type="entry name" value="Methyltransf_31"/>
    <property type="match status" value="1"/>
</dbReference>
<comment type="catalytic activity">
    <reaction evidence="7">
        <text>arsenic triglutathione + 2 [thioredoxin]-dithiol + 2 S-adenosyl-L-methionine + H2O = dimethylarsinous acid + 2 [thioredoxin]-disulfide + 3 glutathione + 2 S-adenosyl-L-homocysteine + 2 H(+)</text>
        <dbReference type="Rhea" id="RHEA:69464"/>
        <dbReference type="Rhea" id="RHEA-COMP:10698"/>
        <dbReference type="Rhea" id="RHEA-COMP:10700"/>
        <dbReference type="ChEBI" id="CHEBI:15377"/>
        <dbReference type="ChEBI" id="CHEBI:15378"/>
        <dbReference type="ChEBI" id="CHEBI:23808"/>
        <dbReference type="ChEBI" id="CHEBI:29950"/>
        <dbReference type="ChEBI" id="CHEBI:50058"/>
        <dbReference type="ChEBI" id="CHEBI:57856"/>
        <dbReference type="ChEBI" id="CHEBI:57925"/>
        <dbReference type="ChEBI" id="CHEBI:59789"/>
        <dbReference type="ChEBI" id="CHEBI:183640"/>
        <dbReference type="EC" id="2.1.1.137"/>
    </reaction>
</comment>
<gene>
    <name evidence="11" type="ORF">FNX44_004760</name>
    <name evidence="10" type="ORF">H3147_03085</name>
</gene>
<dbReference type="Proteomes" id="UP000517765">
    <property type="component" value="Unassembled WGS sequence"/>
</dbReference>
<keyword evidence="11" id="KW-0489">Methyltransferase</keyword>
<comment type="catalytic activity">
    <reaction evidence="6">
        <text>arsenic triglutathione + [thioredoxin]-dithiol + S-adenosyl-L-methionine + 2 H2O = methylarsonous acid + [thioredoxin]-disulfide + 3 glutathione + S-adenosyl-L-homocysteine + H(+)</text>
        <dbReference type="Rhea" id="RHEA:69460"/>
        <dbReference type="Rhea" id="RHEA-COMP:10698"/>
        <dbReference type="Rhea" id="RHEA-COMP:10700"/>
        <dbReference type="ChEBI" id="CHEBI:15377"/>
        <dbReference type="ChEBI" id="CHEBI:15378"/>
        <dbReference type="ChEBI" id="CHEBI:17826"/>
        <dbReference type="ChEBI" id="CHEBI:29950"/>
        <dbReference type="ChEBI" id="CHEBI:50058"/>
        <dbReference type="ChEBI" id="CHEBI:57856"/>
        <dbReference type="ChEBI" id="CHEBI:57925"/>
        <dbReference type="ChEBI" id="CHEBI:59789"/>
        <dbReference type="ChEBI" id="CHEBI:183640"/>
        <dbReference type="EC" id="2.1.1.137"/>
    </reaction>
</comment>
<dbReference type="EMBL" id="VJYK02000029">
    <property type="protein sequence ID" value="MQS01191.1"/>
    <property type="molecule type" value="Genomic_DNA"/>
</dbReference>
<feature type="domain" description="Methyltransferase" evidence="9">
    <location>
        <begin position="72"/>
        <end position="220"/>
    </location>
</feature>
<dbReference type="AlphaFoldDB" id="A0A5P0YLQ7"/>
<dbReference type="SUPFAM" id="SSF53335">
    <property type="entry name" value="S-adenosyl-L-methionine-dependent methyltransferases"/>
    <property type="match status" value="1"/>
</dbReference>
<dbReference type="CDD" id="cd02440">
    <property type="entry name" value="AdoMet_MTases"/>
    <property type="match status" value="1"/>
</dbReference>
<name>A0A5P0YLQ7_9ACTN</name>
<dbReference type="OrthoDB" id="9805171at2"/>
<evidence type="ECO:0000256" key="3">
    <source>
        <dbReference type="ARBA" id="ARBA00034487"/>
    </source>
</evidence>
<reference evidence="13" key="2">
    <citation type="submission" date="2020-05" db="EMBL/GenBank/DDBJ databases">
        <title>Classification of alakaliphilic streptomycetes isolated from an alkaline soil next to Lonar Crater, India and a proposal for the recognition of Streptomyces alkaliterrae sp. nov.</title>
        <authorList>
            <person name="Golinska P."/>
        </authorList>
    </citation>
    <scope>NUCLEOTIDE SEQUENCE [LARGE SCALE GENOMIC DNA]</scope>
    <source>
        <strain evidence="13">OF8</strain>
    </source>
</reference>
<evidence type="ECO:0000256" key="7">
    <source>
        <dbReference type="ARBA" id="ARBA00047943"/>
    </source>
</evidence>
<dbReference type="PANTHER" id="PTHR43675">
    <property type="entry name" value="ARSENITE METHYLTRANSFERASE"/>
    <property type="match status" value="1"/>
</dbReference>
<keyword evidence="12" id="KW-1185">Reference proteome</keyword>
<dbReference type="Gene3D" id="3.40.50.150">
    <property type="entry name" value="Vaccinia Virus protein VP39"/>
    <property type="match status" value="1"/>
</dbReference>
<dbReference type="InterPro" id="IPR029063">
    <property type="entry name" value="SAM-dependent_MTases_sf"/>
</dbReference>
<evidence type="ECO:0000256" key="2">
    <source>
        <dbReference type="ARBA" id="ARBA00022691"/>
    </source>
</evidence>
<dbReference type="EC" id="2.1.1.137" evidence="4"/>
<evidence type="ECO:0000256" key="8">
    <source>
        <dbReference type="ARBA" id="ARBA00048428"/>
    </source>
</evidence>
<dbReference type="EMBL" id="JABJXA010000010">
    <property type="protein sequence ID" value="MBB1257814.1"/>
    <property type="molecule type" value="Genomic_DNA"/>
</dbReference>
<comment type="caution">
    <text evidence="11">The sequence shown here is derived from an EMBL/GenBank/DDBJ whole genome shotgun (WGS) entry which is preliminary data.</text>
</comment>
<reference evidence="11 12" key="1">
    <citation type="submission" date="2019-10" db="EMBL/GenBank/DDBJ databases">
        <title>Streptomyces sp. nov., a novel actinobacterium isolated from alkaline environment.</title>
        <authorList>
            <person name="Golinska P."/>
        </authorList>
    </citation>
    <scope>NUCLEOTIDE SEQUENCE [LARGE SCALE GENOMIC DNA]</scope>
    <source>
        <strain evidence="11 12">OF1</strain>
    </source>
</reference>
<keyword evidence="2" id="KW-0949">S-adenosyl-L-methionine</keyword>
<dbReference type="GO" id="GO:0030791">
    <property type="term" value="F:arsenite methyltransferase activity"/>
    <property type="evidence" value="ECO:0007669"/>
    <property type="project" value="UniProtKB-EC"/>
</dbReference>
<evidence type="ECO:0000256" key="6">
    <source>
        <dbReference type="ARBA" id="ARBA00047941"/>
    </source>
</evidence>
<evidence type="ECO:0000256" key="5">
    <source>
        <dbReference type="ARBA" id="ARBA00034545"/>
    </source>
</evidence>
<evidence type="ECO:0000313" key="13">
    <source>
        <dbReference type="Proteomes" id="UP000517765"/>
    </source>
</evidence>
<protein>
    <recommendedName>
        <fullName evidence="5">Arsenite methyltransferase</fullName>
        <ecNumber evidence="4">2.1.1.137</ecNumber>
    </recommendedName>
</protein>
<dbReference type="InterPro" id="IPR026669">
    <property type="entry name" value="Arsenite_MeTrfase-like"/>
</dbReference>
<accession>A0A5P0YLQ7</accession>
<evidence type="ECO:0000313" key="10">
    <source>
        <dbReference type="EMBL" id="MBB1257814.1"/>
    </source>
</evidence>
<evidence type="ECO:0000256" key="1">
    <source>
        <dbReference type="ARBA" id="ARBA00022679"/>
    </source>
</evidence>
<dbReference type="GO" id="GO:0032259">
    <property type="term" value="P:methylation"/>
    <property type="evidence" value="ECO:0007669"/>
    <property type="project" value="UniProtKB-KW"/>
</dbReference>
<organism evidence="11 12">
    <name type="scientific">Streptomyces alkaliterrae</name>
    <dbReference type="NCBI Taxonomy" id="2213162"/>
    <lineage>
        <taxon>Bacteria</taxon>
        <taxon>Bacillati</taxon>
        <taxon>Actinomycetota</taxon>
        <taxon>Actinomycetes</taxon>
        <taxon>Kitasatosporales</taxon>
        <taxon>Streptomycetaceae</taxon>
        <taxon>Streptomyces</taxon>
    </lineage>
</organism>
<dbReference type="RefSeq" id="WP_143646667.1">
    <property type="nucleotide sequence ID" value="NZ_JABJXA010000010.1"/>
</dbReference>
<dbReference type="InterPro" id="IPR025714">
    <property type="entry name" value="Methyltranfer_dom"/>
</dbReference>
<evidence type="ECO:0000313" key="11">
    <source>
        <dbReference type="EMBL" id="MQS01191.1"/>
    </source>
</evidence>
<reference evidence="10" key="3">
    <citation type="journal article" name="Syst. Appl. Microbiol.">
        <title>Streptomyces alkaliterrae sp. nov., isolated from an alkaline soil, and emended descriptions of Streptomyces alkaliphilus, Streptomyces calidiresistens and Streptomyces durbertensis.</title>
        <authorList>
            <person name="Swiecimska M."/>
            <person name="Golinska P."/>
            <person name="Nouioui I."/>
            <person name="Wypij M."/>
            <person name="Rai M."/>
            <person name="Sangal V."/>
            <person name="Goodfellow M."/>
        </authorList>
    </citation>
    <scope>NUCLEOTIDE SEQUENCE</scope>
    <source>
        <strain evidence="10">OF8</strain>
    </source>
</reference>
<comment type="similarity">
    <text evidence="3">Belongs to the methyltransferase superfamily. Arsenite methyltransferase family.</text>
</comment>
<evidence type="ECO:0000259" key="9">
    <source>
        <dbReference type="Pfam" id="PF13847"/>
    </source>
</evidence>
<comment type="catalytic activity">
    <reaction evidence="8">
        <text>arsenic triglutathione + 3 [thioredoxin]-dithiol + 3 S-adenosyl-L-methionine = trimethylarsine + 3 [thioredoxin]-disulfide + 3 glutathione + 3 S-adenosyl-L-homocysteine + 3 H(+)</text>
        <dbReference type="Rhea" id="RHEA:69432"/>
        <dbReference type="Rhea" id="RHEA-COMP:10698"/>
        <dbReference type="Rhea" id="RHEA-COMP:10700"/>
        <dbReference type="ChEBI" id="CHEBI:15378"/>
        <dbReference type="ChEBI" id="CHEBI:27130"/>
        <dbReference type="ChEBI" id="CHEBI:29950"/>
        <dbReference type="ChEBI" id="CHEBI:50058"/>
        <dbReference type="ChEBI" id="CHEBI:57856"/>
        <dbReference type="ChEBI" id="CHEBI:57925"/>
        <dbReference type="ChEBI" id="CHEBI:59789"/>
        <dbReference type="ChEBI" id="CHEBI:183640"/>
        <dbReference type="EC" id="2.1.1.137"/>
    </reaction>
</comment>